<dbReference type="EMBL" id="JAELXS010000017">
    <property type="protein sequence ID" value="MBJ6123625.1"/>
    <property type="molecule type" value="Genomic_DNA"/>
</dbReference>
<dbReference type="SUPFAM" id="SSF50199">
    <property type="entry name" value="Staphylococcal nuclease"/>
    <property type="match status" value="1"/>
</dbReference>
<dbReference type="Gene3D" id="2.40.50.90">
    <property type="match status" value="1"/>
</dbReference>
<dbReference type="InterPro" id="IPR035437">
    <property type="entry name" value="SNase_OB-fold_sf"/>
</dbReference>
<evidence type="ECO:0000313" key="1">
    <source>
        <dbReference type="EMBL" id="MBJ6123625.1"/>
    </source>
</evidence>
<dbReference type="RefSeq" id="WP_199041424.1">
    <property type="nucleotide sequence ID" value="NZ_JAELXS010000017.1"/>
</dbReference>
<evidence type="ECO:0000313" key="2">
    <source>
        <dbReference type="Proteomes" id="UP000640426"/>
    </source>
</evidence>
<proteinExistence type="predicted"/>
<keyword evidence="2" id="KW-1185">Reference proteome</keyword>
<sequence>MMLILGLGLGISGYALRASKGTLRAVAIARFTTVAPVIVDGDTIRIDGMPIRIIGIDAPDSEPLRRHSGHHLRRLASRDGGMTCSVDLFARLTTGSRCRAPATSYGRADMSCVFNRNSADVAATMVAHGQAVDYRVFSDGAYRRRMVGAAIARQGLWGTHYPVMAALADRRAMVNERRCQR</sequence>
<gene>
    <name evidence="1" type="ORF">JAO74_17740</name>
</gene>
<protein>
    <submittedName>
        <fullName evidence="1">Thermonuclease family protein</fullName>
    </submittedName>
</protein>
<comment type="caution">
    <text evidence="1">The sequence shown here is derived from an EMBL/GenBank/DDBJ whole genome shotgun (WGS) entry which is preliminary data.</text>
</comment>
<organism evidence="1 2">
    <name type="scientific">Sphingomonas mollis</name>
    <dbReference type="NCBI Taxonomy" id="2795726"/>
    <lineage>
        <taxon>Bacteria</taxon>
        <taxon>Pseudomonadati</taxon>
        <taxon>Pseudomonadota</taxon>
        <taxon>Alphaproteobacteria</taxon>
        <taxon>Sphingomonadales</taxon>
        <taxon>Sphingomonadaceae</taxon>
        <taxon>Sphingomonas</taxon>
    </lineage>
</organism>
<dbReference type="Proteomes" id="UP000640426">
    <property type="component" value="Unassembled WGS sequence"/>
</dbReference>
<name>A0ABS0XUA4_9SPHN</name>
<accession>A0ABS0XUA4</accession>
<reference evidence="2" key="1">
    <citation type="submission" date="2020-12" db="EMBL/GenBank/DDBJ databases">
        <title>Hymenobacter sp.</title>
        <authorList>
            <person name="Kim M.K."/>
        </authorList>
    </citation>
    <scope>NUCLEOTIDE SEQUENCE [LARGE SCALE GENOMIC DNA]</scope>
    <source>
        <strain evidence="2">BT553</strain>
    </source>
</reference>